<gene>
    <name evidence="1" type="ORF">CW354_14165</name>
</gene>
<protein>
    <submittedName>
        <fullName evidence="1">Uncharacterized protein</fullName>
    </submittedName>
</protein>
<reference evidence="1 2" key="1">
    <citation type="submission" date="2017-12" db="EMBL/GenBank/DDBJ databases">
        <authorList>
            <person name="Hurst M.R.H."/>
        </authorList>
    </citation>
    <scope>NUCLEOTIDE SEQUENCE [LARGE SCALE GENOMIC DNA]</scope>
    <source>
        <strain evidence="1 2">SY-3-19</strain>
    </source>
</reference>
<comment type="caution">
    <text evidence="1">The sequence shown here is derived from an EMBL/GenBank/DDBJ whole genome shotgun (WGS) entry which is preliminary data.</text>
</comment>
<sequence length="183" mass="21299">MRFIWFIAATKKRQAALRLMAEVIVMSDKSRKSSRPRGRERRKPGAYKPSKEFLKYLTLVQACQTAADEVEFAKTNAEREKITREIARRHSNTVSEIFEKIYVWRMESFDPDEAGEICYDDMFPLSVYYDLKRLSNFEGAPADADAQYEDHLRSDREDAEAETEGGLEEIYAHLFPKGSFKLH</sequence>
<accession>A0A2S7K3U6</accession>
<proteinExistence type="predicted"/>
<keyword evidence="2" id="KW-1185">Reference proteome</keyword>
<name>A0A2S7K3U6_9PROT</name>
<organism evidence="1 2">
    <name type="scientific">Hyphococcus luteus</name>
    <dbReference type="NCBI Taxonomy" id="2058213"/>
    <lineage>
        <taxon>Bacteria</taxon>
        <taxon>Pseudomonadati</taxon>
        <taxon>Pseudomonadota</taxon>
        <taxon>Alphaproteobacteria</taxon>
        <taxon>Parvularculales</taxon>
        <taxon>Parvularculaceae</taxon>
        <taxon>Hyphococcus</taxon>
    </lineage>
</organism>
<dbReference type="Proteomes" id="UP000239504">
    <property type="component" value="Unassembled WGS sequence"/>
</dbReference>
<evidence type="ECO:0000313" key="1">
    <source>
        <dbReference type="EMBL" id="PQA87180.1"/>
    </source>
</evidence>
<dbReference type="AlphaFoldDB" id="A0A2S7K3U6"/>
<evidence type="ECO:0000313" key="2">
    <source>
        <dbReference type="Proteomes" id="UP000239504"/>
    </source>
</evidence>
<dbReference type="EMBL" id="PJCH01000010">
    <property type="protein sequence ID" value="PQA87180.1"/>
    <property type="molecule type" value="Genomic_DNA"/>
</dbReference>
<dbReference type="RefSeq" id="WP_104830738.1">
    <property type="nucleotide sequence ID" value="NZ_PJCH01000010.1"/>
</dbReference>